<feature type="chain" id="PRO_5038828360" evidence="8">
    <location>
        <begin position="24"/>
        <end position="427"/>
    </location>
</feature>
<dbReference type="AlphaFoldDB" id="A0A1I3TF02"/>
<dbReference type="InterPro" id="IPR006059">
    <property type="entry name" value="SBP"/>
</dbReference>
<evidence type="ECO:0000313" key="9">
    <source>
        <dbReference type="EMBL" id="SFJ69039.1"/>
    </source>
</evidence>
<dbReference type="PROSITE" id="PS01037">
    <property type="entry name" value="SBP_BACTERIAL_1"/>
    <property type="match status" value="1"/>
</dbReference>
<feature type="signal peptide" evidence="8">
    <location>
        <begin position="1"/>
        <end position="23"/>
    </location>
</feature>
<organism evidence="9 10">
    <name type="scientific">Halobacillus dabanensis</name>
    <dbReference type="NCBI Taxonomy" id="240302"/>
    <lineage>
        <taxon>Bacteria</taxon>
        <taxon>Bacillati</taxon>
        <taxon>Bacillota</taxon>
        <taxon>Bacilli</taxon>
        <taxon>Bacillales</taxon>
        <taxon>Bacillaceae</taxon>
        <taxon>Halobacillus</taxon>
    </lineage>
</organism>
<dbReference type="EMBL" id="FOSB01000003">
    <property type="protein sequence ID" value="SFJ69039.1"/>
    <property type="molecule type" value="Genomic_DNA"/>
</dbReference>
<dbReference type="OrthoDB" id="9763054at2"/>
<evidence type="ECO:0000256" key="2">
    <source>
        <dbReference type="ARBA" id="ARBA00022448"/>
    </source>
</evidence>
<evidence type="ECO:0000256" key="3">
    <source>
        <dbReference type="ARBA" id="ARBA00022475"/>
    </source>
</evidence>
<evidence type="ECO:0000256" key="4">
    <source>
        <dbReference type="ARBA" id="ARBA00022729"/>
    </source>
</evidence>
<dbReference type="GO" id="GO:0055085">
    <property type="term" value="P:transmembrane transport"/>
    <property type="evidence" value="ECO:0007669"/>
    <property type="project" value="InterPro"/>
</dbReference>
<name>A0A1I3TF02_HALDA</name>
<dbReference type="RefSeq" id="WP_075035928.1">
    <property type="nucleotide sequence ID" value="NZ_FOSB01000003.1"/>
</dbReference>
<protein>
    <submittedName>
        <fullName evidence="9">Carbohydrate ABC transporter substrate-binding protein, CUT1 family (TC 3.A.1.1.-)</fullName>
    </submittedName>
</protein>
<keyword evidence="6" id="KW-0564">Palmitate</keyword>
<accession>A0A1I3TF02</accession>
<keyword evidence="4 8" id="KW-0732">Signal</keyword>
<dbReference type="PROSITE" id="PS51257">
    <property type="entry name" value="PROKAR_LIPOPROTEIN"/>
    <property type="match status" value="1"/>
</dbReference>
<dbReference type="SUPFAM" id="SSF53850">
    <property type="entry name" value="Periplasmic binding protein-like II"/>
    <property type="match status" value="1"/>
</dbReference>
<keyword evidence="5" id="KW-0472">Membrane</keyword>
<keyword evidence="2" id="KW-0813">Transport</keyword>
<gene>
    <name evidence="9" type="ORF">SAMN04487936_103340</name>
</gene>
<sequence>MKKRRITLVSVLFAGVLAGCSFGSGSSSEGSEDATTIEIFQGKVEFNDQFNELAEKYEEENPGVDIKITTVGGGSDYAGSLKTKFASGEEPEIFSIAGPTEAANYEQYLADLSETELADMALEGTLDPVTKNGEVHGLPFNQEGYGLIYNKKMFSEAGIDPNEITTYEDLKATVETLDSKKEELGIEAVFAFPAKEKWVPGNHLSNVYLAPEFDQNVLNAYEAEEVQFERNEEFKRMIDLQNDYSIQPTLSLDYSQQVEQYFSLQDVAIIQQGNWIYPSVEQMDPEFAAEGMGILPIPVEGQERKLPVGVPNYWAVNKNSDEETVQASKEFLDWMYTSDVGKEYVLNEFKFIPAYEGYDTEEISDPLSKEIYEYASNDQTSGWVFLGYPGTWGDYLGSNVQKYLNGEMTWDELMEDSKEEWTSMDQS</sequence>
<evidence type="ECO:0000256" key="5">
    <source>
        <dbReference type="ARBA" id="ARBA00023136"/>
    </source>
</evidence>
<evidence type="ECO:0000256" key="1">
    <source>
        <dbReference type="ARBA" id="ARBA00008520"/>
    </source>
</evidence>
<dbReference type="InterPro" id="IPR050490">
    <property type="entry name" value="Bact_solute-bd_prot1"/>
</dbReference>
<dbReference type="InterPro" id="IPR006061">
    <property type="entry name" value="SBP_1_CS"/>
</dbReference>
<proteinExistence type="inferred from homology"/>
<dbReference type="Gene3D" id="3.40.190.10">
    <property type="entry name" value="Periplasmic binding protein-like II"/>
    <property type="match status" value="2"/>
</dbReference>
<evidence type="ECO:0000313" key="10">
    <source>
        <dbReference type="Proteomes" id="UP000183557"/>
    </source>
</evidence>
<dbReference type="Proteomes" id="UP000183557">
    <property type="component" value="Unassembled WGS sequence"/>
</dbReference>
<evidence type="ECO:0000256" key="7">
    <source>
        <dbReference type="ARBA" id="ARBA00023288"/>
    </source>
</evidence>
<keyword evidence="7" id="KW-0449">Lipoprotein</keyword>
<dbReference type="PANTHER" id="PTHR43649">
    <property type="entry name" value="ARABINOSE-BINDING PROTEIN-RELATED"/>
    <property type="match status" value="1"/>
</dbReference>
<comment type="similarity">
    <text evidence="1">Belongs to the bacterial solute-binding protein 1 family.</text>
</comment>
<evidence type="ECO:0000256" key="6">
    <source>
        <dbReference type="ARBA" id="ARBA00023139"/>
    </source>
</evidence>
<dbReference type="PANTHER" id="PTHR43649:SF33">
    <property type="entry name" value="POLYGALACTURONAN_RHAMNOGALACTURONAN-BINDING PROTEIN YTCQ"/>
    <property type="match status" value="1"/>
</dbReference>
<evidence type="ECO:0000256" key="8">
    <source>
        <dbReference type="SAM" id="SignalP"/>
    </source>
</evidence>
<keyword evidence="3" id="KW-1003">Cell membrane</keyword>
<dbReference type="Pfam" id="PF01547">
    <property type="entry name" value="SBP_bac_1"/>
    <property type="match status" value="1"/>
</dbReference>
<reference evidence="10" key="1">
    <citation type="submission" date="2016-10" db="EMBL/GenBank/DDBJ databases">
        <authorList>
            <person name="Varghese N."/>
            <person name="Submissions S."/>
        </authorList>
    </citation>
    <scope>NUCLEOTIDE SEQUENCE [LARGE SCALE GENOMIC DNA]</scope>
    <source>
        <strain evidence="10">CGMCC 1.3704</strain>
    </source>
</reference>
<keyword evidence="10" id="KW-1185">Reference proteome</keyword>